<gene>
    <name evidence="1" type="ORF">VNI00_018565</name>
</gene>
<dbReference type="EMBL" id="JAYKXP010000247">
    <property type="protein sequence ID" value="KAK7017861.1"/>
    <property type="molecule type" value="Genomic_DNA"/>
</dbReference>
<evidence type="ECO:0000313" key="1">
    <source>
        <dbReference type="EMBL" id="KAK7017861.1"/>
    </source>
</evidence>
<dbReference type="Gene3D" id="3.80.10.10">
    <property type="entry name" value="Ribonuclease Inhibitor"/>
    <property type="match status" value="1"/>
</dbReference>
<dbReference type="AlphaFoldDB" id="A0AAW0AXE4"/>
<protein>
    <recommendedName>
        <fullName evidence="3">F-box domain-containing protein</fullName>
    </recommendedName>
</protein>
<name>A0AAW0AXE4_9AGAR</name>
<sequence length="298" mass="33509">MDAECTHRMLSVIGPLPRLHTLHLGAQPYLDSLHDDILQNLISFSIDGDKRPVHRGRSLFLLISRMHRLEHLSLSWADYTIRQTPDSVTLQHLHIIDIYAWPVEFNFFTFPSLRHVRIGVINVTTINIQGFAKVLPQLRTLTFNRFPPMDVTLHSIMSLLTNIEELALLHAPVGWRFLNSLANPTIMPHLRKLRVCGSFFVSETAFKDATLSRGPGFEGTFEAVPRPVSVAGVDVVPATHDDVMWNESLTALHSVARPGPVQCPDSTFQYPDDFYRSDAGHTIVSYSHVKFGGRLTGA</sequence>
<evidence type="ECO:0008006" key="3">
    <source>
        <dbReference type="Google" id="ProtNLM"/>
    </source>
</evidence>
<reference evidence="1 2" key="1">
    <citation type="submission" date="2024-01" db="EMBL/GenBank/DDBJ databases">
        <title>A draft genome for a cacao thread blight-causing isolate of Paramarasmius palmivorus.</title>
        <authorList>
            <person name="Baruah I.K."/>
            <person name="Bukari Y."/>
            <person name="Amoako-Attah I."/>
            <person name="Meinhardt L.W."/>
            <person name="Bailey B.A."/>
            <person name="Cohen S.P."/>
        </authorList>
    </citation>
    <scope>NUCLEOTIDE SEQUENCE [LARGE SCALE GENOMIC DNA]</scope>
    <source>
        <strain evidence="1 2">GH-12</strain>
    </source>
</reference>
<keyword evidence="2" id="KW-1185">Reference proteome</keyword>
<dbReference type="Proteomes" id="UP001383192">
    <property type="component" value="Unassembled WGS sequence"/>
</dbReference>
<evidence type="ECO:0000313" key="2">
    <source>
        <dbReference type="Proteomes" id="UP001383192"/>
    </source>
</evidence>
<proteinExistence type="predicted"/>
<dbReference type="InterPro" id="IPR032675">
    <property type="entry name" value="LRR_dom_sf"/>
</dbReference>
<comment type="caution">
    <text evidence="1">The sequence shown here is derived from an EMBL/GenBank/DDBJ whole genome shotgun (WGS) entry which is preliminary data.</text>
</comment>
<accession>A0AAW0AXE4</accession>
<organism evidence="1 2">
    <name type="scientific">Paramarasmius palmivorus</name>
    <dbReference type="NCBI Taxonomy" id="297713"/>
    <lineage>
        <taxon>Eukaryota</taxon>
        <taxon>Fungi</taxon>
        <taxon>Dikarya</taxon>
        <taxon>Basidiomycota</taxon>
        <taxon>Agaricomycotina</taxon>
        <taxon>Agaricomycetes</taxon>
        <taxon>Agaricomycetidae</taxon>
        <taxon>Agaricales</taxon>
        <taxon>Marasmiineae</taxon>
        <taxon>Marasmiaceae</taxon>
        <taxon>Paramarasmius</taxon>
    </lineage>
</organism>
<dbReference type="SUPFAM" id="SSF52047">
    <property type="entry name" value="RNI-like"/>
    <property type="match status" value="1"/>
</dbReference>